<dbReference type="EMBL" id="CAUYUJ010007291">
    <property type="protein sequence ID" value="CAK0820212.1"/>
    <property type="molecule type" value="Genomic_DNA"/>
</dbReference>
<evidence type="ECO:0000256" key="1">
    <source>
        <dbReference type="SAM" id="MobiDB-lite"/>
    </source>
</evidence>
<gene>
    <name evidence="3" type="ORF">PCOR1329_LOCUS21987</name>
</gene>
<sequence>RLAVTLAHVVIVTLAGEGWVETSIRNFLPQLEGILEELRIEVYYCRKSVPARYMRMVHEESNDLTKVLKARTMTQVLKHIYGRTRSGRPRHWKNVLSIGDSAAERLALQDVLWWRRQKDSRGADRECRCKVLKLIGSPSLEKLTVELQVVASWLQVLVQHNGDMDLDFEELDEDSPVSASRPSRSRVEWRDDGGGPADACAEAA</sequence>
<evidence type="ECO:0000256" key="2">
    <source>
        <dbReference type="SAM" id="SignalP"/>
    </source>
</evidence>
<dbReference type="PANTHER" id="PTHR38899:SF1">
    <property type="entry name" value="PROTEIN KINASE"/>
    <property type="match status" value="1"/>
</dbReference>
<evidence type="ECO:0000313" key="4">
    <source>
        <dbReference type="Proteomes" id="UP001189429"/>
    </source>
</evidence>
<dbReference type="PANTHER" id="PTHR38899">
    <property type="entry name" value="DOMAIN OOKINETE PROTEIN, PUTATIVE-RELATED"/>
    <property type="match status" value="1"/>
</dbReference>
<keyword evidence="4" id="KW-1185">Reference proteome</keyword>
<dbReference type="Proteomes" id="UP001189429">
    <property type="component" value="Unassembled WGS sequence"/>
</dbReference>
<proteinExistence type="predicted"/>
<accession>A0ABN9RN62</accession>
<feature type="region of interest" description="Disordered" evidence="1">
    <location>
        <begin position="169"/>
        <end position="204"/>
    </location>
</feature>
<feature type="non-terminal residue" evidence="3">
    <location>
        <position position="1"/>
    </location>
</feature>
<name>A0ABN9RN62_9DINO</name>
<feature type="chain" id="PRO_5047320285" evidence="2">
    <location>
        <begin position="23"/>
        <end position="204"/>
    </location>
</feature>
<protein>
    <submittedName>
        <fullName evidence="3">Uncharacterized protein</fullName>
    </submittedName>
</protein>
<comment type="caution">
    <text evidence="3">The sequence shown here is derived from an EMBL/GenBank/DDBJ whole genome shotgun (WGS) entry which is preliminary data.</text>
</comment>
<feature type="signal peptide" evidence="2">
    <location>
        <begin position="1"/>
        <end position="22"/>
    </location>
</feature>
<keyword evidence="2" id="KW-0732">Signal</keyword>
<evidence type="ECO:0000313" key="3">
    <source>
        <dbReference type="EMBL" id="CAK0820212.1"/>
    </source>
</evidence>
<reference evidence="3" key="1">
    <citation type="submission" date="2023-10" db="EMBL/GenBank/DDBJ databases">
        <authorList>
            <person name="Chen Y."/>
            <person name="Shah S."/>
            <person name="Dougan E. K."/>
            <person name="Thang M."/>
            <person name="Chan C."/>
        </authorList>
    </citation>
    <scope>NUCLEOTIDE SEQUENCE [LARGE SCALE GENOMIC DNA]</scope>
</reference>
<feature type="non-terminal residue" evidence="3">
    <location>
        <position position="204"/>
    </location>
</feature>
<organism evidence="3 4">
    <name type="scientific">Prorocentrum cordatum</name>
    <dbReference type="NCBI Taxonomy" id="2364126"/>
    <lineage>
        <taxon>Eukaryota</taxon>
        <taxon>Sar</taxon>
        <taxon>Alveolata</taxon>
        <taxon>Dinophyceae</taxon>
        <taxon>Prorocentrales</taxon>
        <taxon>Prorocentraceae</taxon>
        <taxon>Prorocentrum</taxon>
    </lineage>
</organism>